<reference evidence="6" key="1">
    <citation type="submission" date="2021-03" db="EMBL/GenBank/DDBJ databases">
        <title>Whole genome sequence of Jiella sp. CQZ9-1.</title>
        <authorList>
            <person name="Tuo L."/>
        </authorList>
    </citation>
    <scope>NUCLEOTIDE SEQUENCE</scope>
    <source>
        <strain evidence="6">CQZ9-1</strain>
    </source>
</reference>
<dbReference type="InterPro" id="IPR050109">
    <property type="entry name" value="HTH-type_TetR-like_transc_reg"/>
</dbReference>
<dbReference type="Pfam" id="PF00440">
    <property type="entry name" value="TetR_N"/>
    <property type="match status" value="1"/>
</dbReference>
<name>A0A939FWN1_9HYPH</name>
<comment type="caution">
    <text evidence="6">The sequence shown here is derived from an EMBL/GenBank/DDBJ whole genome shotgun (WGS) entry which is preliminary data.</text>
</comment>
<feature type="domain" description="HTH tetR-type" evidence="5">
    <location>
        <begin position="15"/>
        <end position="75"/>
    </location>
</feature>
<dbReference type="GO" id="GO:0000976">
    <property type="term" value="F:transcription cis-regulatory region binding"/>
    <property type="evidence" value="ECO:0007669"/>
    <property type="project" value="TreeGrafter"/>
</dbReference>
<keyword evidence="3" id="KW-0804">Transcription</keyword>
<dbReference type="GO" id="GO:0003700">
    <property type="term" value="F:DNA-binding transcription factor activity"/>
    <property type="evidence" value="ECO:0007669"/>
    <property type="project" value="TreeGrafter"/>
</dbReference>
<sequence length="216" mass="23448">MDTIADTSRTDKRGRDTRSAIRKQALALFAERGYGAVSMRDIAEAAGIRQGAIYNHFAGKQDLLADLMISHLDRLLAALVRAVPAGGDPMRRLEAFASFHVGYHLDQPDDVVIADMELRSLEAGRRGAEVHALRDRYAGVLATILEDGRRTGRFQTPNAKVQAGALIAMMTGITVWSRDGAALTREAVTAHYVQMVMQSVGLIWPLGEEAGCSTAQ</sequence>
<dbReference type="PRINTS" id="PR00455">
    <property type="entry name" value="HTHTETR"/>
</dbReference>
<evidence type="ECO:0000256" key="3">
    <source>
        <dbReference type="ARBA" id="ARBA00023163"/>
    </source>
</evidence>
<protein>
    <submittedName>
        <fullName evidence="6">TetR family transcriptional regulator</fullName>
    </submittedName>
</protein>
<dbReference type="AlphaFoldDB" id="A0A939FWN1"/>
<dbReference type="InterPro" id="IPR009057">
    <property type="entry name" value="Homeodomain-like_sf"/>
</dbReference>
<dbReference type="SUPFAM" id="SSF46689">
    <property type="entry name" value="Homeodomain-like"/>
    <property type="match status" value="1"/>
</dbReference>
<accession>A0A939FWN1</accession>
<proteinExistence type="predicted"/>
<evidence type="ECO:0000256" key="2">
    <source>
        <dbReference type="ARBA" id="ARBA00023125"/>
    </source>
</evidence>
<evidence type="ECO:0000259" key="5">
    <source>
        <dbReference type="PROSITE" id="PS50977"/>
    </source>
</evidence>
<dbReference type="PROSITE" id="PS50977">
    <property type="entry name" value="HTH_TETR_2"/>
    <property type="match status" value="1"/>
</dbReference>
<gene>
    <name evidence="6" type="ORF">J1C48_03345</name>
</gene>
<dbReference type="SUPFAM" id="SSF48498">
    <property type="entry name" value="Tetracyclin repressor-like, C-terminal domain"/>
    <property type="match status" value="1"/>
</dbReference>
<organism evidence="6 7">
    <name type="scientific">Jiella flava</name>
    <dbReference type="NCBI Taxonomy" id="2816857"/>
    <lineage>
        <taxon>Bacteria</taxon>
        <taxon>Pseudomonadati</taxon>
        <taxon>Pseudomonadota</taxon>
        <taxon>Alphaproteobacteria</taxon>
        <taxon>Hyphomicrobiales</taxon>
        <taxon>Aurantimonadaceae</taxon>
        <taxon>Jiella</taxon>
    </lineage>
</organism>
<dbReference type="PANTHER" id="PTHR30055:SF240">
    <property type="entry name" value="HTH-TYPE TRANSCRIPTIONAL REGULATOR ACRR"/>
    <property type="match status" value="1"/>
</dbReference>
<dbReference type="RefSeq" id="WP_207256294.1">
    <property type="nucleotide sequence ID" value="NZ_JAFMPP010000002.1"/>
</dbReference>
<dbReference type="PANTHER" id="PTHR30055">
    <property type="entry name" value="HTH-TYPE TRANSCRIPTIONAL REGULATOR RUTR"/>
    <property type="match status" value="1"/>
</dbReference>
<dbReference type="Gene3D" id="1.10.357.10">
    <property type="entry name" value="Tetracycline Repressor, domain 2"/>
    <property type="match status" value="1"/>
</dbReference>
<evidence type="ECO:0000313" key="7">
    <source>
        <dbReference type="Proteomes" id="UP000664122"/>
    </source>
</evidence>
<evidence type="ECO:0000256" key="4">
    <source>
        <dbReference type="PROSITE-ProRule" id="PRU00335"/>
    </source>
</evidence>
<keyword evidence="2 4" id="KW-0238">DNA-binding</keyword>
<dbReference type="Proteomes" id="UP000664122">
    <property type="component" value="Unassembled WGS sequence"/>
</dbReference>
<evidence type="ECO:0000256" key="1">
    <source>
        <dbReference type="ARBA" id="ARBA00023015"/>
    </source>
</evidence>
<feature type="DNA-binding region" description="H-T-H motif" evidence="4">
    <location>
        <begin position="38"/>
        <end position="57"/>
    </location>
</feature>
<dbReference type="Pfam" id="PF17932">
    <property type="entry name" value="TetR_C_24"/>
    <property type="match status" value="1"/>
</dbReference>
<evidence type="ECO:0000313" key="6">
    <source>
        <dbReference type="EMBL" id="MBO0661601.1"/>
    </source>
</evidence>
<dbReference type="InterPro" id="IPR041490">
    <property type="entry name" value="KstR2_TetR_C"/>
</dbReference>
<dbReference type="InterPro" id="IPR001647">
    <property type="entry name" value="HTH_TetR"/>
</dbReference>
<dbReference type="InterPro" id="IPR036271">
    <property type="entry name" value="Tet_transcr_reg_TetR-rel_C_sf"/>
</dbReference>
<keyword evidence="7" id="KW-1185">Reference proteome</keyword>
<keyword evidence="1" id="KW-0805">Transcription regulation</keyword>
<dbReference type="EMBL" id="JAFMPP010000002">
    <property type="protein sequence ID" value="MBO0661601.1"/>
    <property type="molecule type" value="Genomic_DNA"/>
</dbReference>